<organism evidence="4 5">
    <name type="scientific">Streptomyces palmae</name>
    <dbReference type="NCBI Taxonomy" id="1701085"/>
    <lineage>
        <taxon>Bacteria</taxon>
        <taxon>Bacillati</taxon>
        <taxon>Actinomycetota</taxon>
        <taxon>Actinomycetes</taxon>
        <taxon>Kitasatosporales</taxon>
        <taxon>Streptomycetaceae</taxon>
        <taxon>Streptomyces</taxon>
    </lineage>
</organism>
<dbReference type="InterPro" id="IPR000873">
    <property type="entry name" value="AMP-dep_synth/lig_dom"/>
</dbReference>
<evidence type="ECO:0000313" key="4">
    <source>
        <dbReference type="EMBL" id="TGB09267.1"/>
    </source>
</evidence>
<dbReference type="AlphaFoldDB" id="A0A4Z0HD29"/>
<dbReference type="PROSITE" id="PS50075">
    <property type="entry name" value="CARRIER"/>
    <property type="match status" value="1"/>
</dbReference>
<protein>
    <recommendedName>
        <fullName evidence="3">Carrier domain-containing protein</fullName>
    </recommendedName>
</protein>
<dbReference type="Pfam" id="PF00550">
    <property type="entry name" value="PP-binding"/>
    <property type="match status" value="1"/>
</dbReference>
<dbReference type="PROSITE" id="PS00012">
    <property type="entry name" value="PHOSPHOPANTETHEINE"/>
    <property type="match status" value="1"/>
</dbReference>
<dbReference type="RefSeq" id="WP_135339362.1">
    <property type="nucleotide sequence ID" value="NZ_JBHLTX010000036.1"/>
</dbReference>
<evidence type="ECO:0000259" key="3">
    <source>
        <dbReference type="PROSITE" id="PS50075"/>
    </source>
</evidence>
<keyword evidence="2" id="KW-0597">Phosphoprotein</keyword>
<dbReference type="OrthoDB" id="2472181at2"/>
<accession>A0A4Z0HD29</accession>
<dbReference type="InterPro" id="IPR042099">
    <property type="entry name" value="ANL_N_sf"/>
</dbReference>
<dbReference type="GO" id="GO:0043041">
    <property type="term" value="P:amino acid activation for nonribosomal peptide biosynthetic process"/>
    <property type="evidence" value="ECO:0007669"/>
    <property type="project" value="TreeGrafter"/>
</dbReference>
<dbReference type="Gene3D" id="3.40.50.12780">
    <property type="entry name" value="N-terminal domain of ligase-like"/>
    <property type="match status" value="1"/>
</dbReference>
<dbReference type="Pfam" id="PF00501">
    <property type="entry name" value="AMP-binding"/>
    <property type="match status" value="1"/>
</dbReference>
<dbReference type="InterPro" id="IPR006162">
    <property type="entry name" value="Ppantetheine_attach_site"/>
</dbReference>
<sequence>MSTSVSTSTPVVPHISHAKKALERWAREYPDRTGSVGIDEGELTWREIAASTRILAGRLGRAGVGAGDRVAVMAGRSRYALSSLLAVWANGSSAVLLDERHPVERLRWTVRDAGCAVLLSSEPQAADLGLTVIEVSGSETGPDEAPLTESADAAWACGTPEAEAYVVYTSGTSGRPKGVRVGAAALENFLADAESLGYRPGSRAVCVVSPGFDGWLWSTLTPFVNGVTCVAVDAARGRVADALAAWQIDNLCMTPSLYAAIDKLPPVEVAVVAGERCPDSLVLRLEESADRVINAYGPTEATIAATMADTARGDDPRTIGRPLAGCTVTVVDADLNEVPAGTTGEVLIGGAGVALGYVGTSGAGAERFVDRNGARHFRTGDLGVLRADGQLEYLGRADNQVKIGGFRIELEEVESIAREVPGVEQAVAYLRGEPHTLAIGLRTESGTPLDDALHQRLTAEFAARLPRQLCPSFVHRVDEVPVEATGKVARREVAALGEAELAARQDPAADGGPRGRDGDVLAGILTAWSGVFGQSVAEDSDFFAVGGHSLLAAQLAARIEDELGTTLTINDVLTARTPRALADRITEPQKGTGTA</sequence>
<dbReference type="GO" id="GO:0005737">
    <property type="term" value="C:cytoplasm"/>
    <property type="evidence" value="ECO:0007669"/>
    <property type="project" value="TreeGrafter"/>
</dbReference>
<dbReference type="Gene3D" id="3.40.50.1820">
    <property type="entry name" value="alpha/beta hydrolase"/>
    <property type="match status" value="1"/>
</dbReference>
<evidence type="ECO:0000313" key="5">
    <source>
        <dbReference type="Proteomes" id="UP000297948"/>
    </source>
</evidence>
<dbReference type="GO" id="GO:0044550">
    <property type="term" value="P:secondary metabolite biosynthetic process"/>
    <property type="evidence" value="ECO:0007669"/>
    <property type="project" value="TreeGrafter"/>
</dbReference>
<feature type="domain" description="Carrier" evidence="3">
    <location>
        <begin position="515"/>
        <end position="589"/>
    </location>
</feature>
<dbReference type="SUPFAM" id="SSF56801">
    <property type="entry name" value="Acetyl-CoA synthetase-like"/>
    <property type="match status" value="1"/>
</dbReference>
<dbReference type="PANTHER" id="PTHR45527">
    <property type="entry name" value="NONRIBOSOMAL PEPTIDE SYNTHETASE"/>
    <property type="match status" value="1"/>
</dbReference>
<dbReference type="GO" id="GO:0017000">
    <property type="term" value="P:antibiotic biosynthetic process"/>
    <property type="evidence" value="ECO:0007669"/>
    <property type="project" value="UniProtKB-ARBA"/>
</dbReference>
<dbReference type="InterPro" id="IPR045851">
    <property type="entry name" value="AMP-bd_C_sf"/>
</dbReference>
<dbReference type="SMART" id="SM00823">
    <property type="entry name" value="PKS_PP"/>
    <property type="match status" value="1"/>
</dbReference>
<evidence type="ECO:0000256" key="2">
    <source>
        <dbReference type="ARBA" id="ARBA00022553"/>
    </source>
</evidence>
<dbReference type="PROSITE" id="PS00455">
    <property type="entry name" value="AMP_BINDING"/>
    <property type="match status" value="1"/>
</dbReference>
<keyword evidence="5" id="KW-1185">Reference proteome</keyword>
<gene>
    <name evidence="4" type="ORF">E4099_13960</name>
</gene>
<dbReference type="Proteomes" id="UP000297948">
    <property type="component" value="Unassembled WGS sequence"/>
</dbReference>
<dbReference type="InterPro" id="IPR020845">
    <property type="entry name" value="AMP-binding_CS"/>
</dbReference>
<dbReference type="InterPro" id="IPR009081">
    <property type="entry name" value="PP-bd_ACP"/>
</dbReference>
<dbReference type="SUPFAM" id="SSF47336">
    <property type="entry name" value="ACP-like"/>
    <property type="match status" value="1"/>
</dbReference>
<dbReference type="EMBL" id="SRID01000107">
    <property type="protein sequence ID" value="TGB09267.1"/>
    <property type="molecule type" value="Genomic_DNA"/>
</dbReference>
<dbReference type="InterPro" id="IPR020806">
    <property type="entry name" value="PKS_PP-bd"/>
</dbReference>
<dbReference type="InterPro" id="IPR029058">
    <property type="entry name" value="AB_hydrolase_fold"/>
</dbReference>
<keyword evidence="1" id="KW-0596">Phosphopantetheine</keyword>
<comment type="caution">
    <text evidence="4">The sequence shown here is derived from an EMBL/GenBank/DDBJ whole genome shotgun (WGS) entry which is preliminary data.</text>
</comment>
<name>A0A4Z0HD29_9ACTN</name>
<proteinExistence type="predicted"/>
<dbReference type="Gene3D" id="3.30.300.30">
    <property type="match status" value="1"/>
</dbReference>
<dbReference type="GO" id="GO:0031177">
    <property type="term" value="F:phosphopantetheine binding"/>
    <property type="evidence" value="ECO:0007669"/>
    <property type="project" value="InterPro"/>
</dbReference>
<reference evidence="4 5" key="1">
    <citation type="submission" date="2019-03" db="EMBL/GenBank/DDBJ databases">
        <authorList>
            <person name="Gonzalez-Pimentel J.L."/>
        </authorList>
    </citation>
    <scope>NUCLEOTIDE SEQUENCE [LARGE SCALE GENOMIC DNA]</scope>
    <source>
        <strain evidence="4 5">JCM 31289</strain>
    </source>
</reference>
<evidence type="ECO:0000256" key="1">
    <source>
        <dbReference type="ARBA" id="ARBA00022450"/>
    </source>
</evidence>
<dbReference type="PANTHER" id="PTHR45527:SF1">
    <property type="entry name" value="FATTY ACID SYNTHASE"/>
    <property type="match status" value="1"/>
</dbReference>
<dbReference type="InterPro" id="IPR036736">
    <property type="entry name" value="ACP-like_sf"/>
</dbReference>